<keyword evidence="3" id="KW-0812">Transmembrane</keyword>
<dbReference type="PROSITE" id="PS51257">
    <property type="entry name" value="PROKAR_LIPOPROTEIN"/>
    <property type="match status" value="1"/>
</dbReference>
<evidence type="ECO:0000256" key="1">
    <source>
        <dbReference type="ARBA" id="ARBA00022737"/>
    </source>
</evidence>
<feature type="compositionally biased region" description="Low complexity" evidence="2">
    <location>
        <begin position="29"/>
        <end position="39"/>
    </location>
</feature>
<feature type="region of interest" description="Disordered" evidence="2">
    <location>
        <begin position="29"/>
        <end position="49"/>
    </location>
</feature>
<protein>
    <submittedName>
        <fullName evidence="5">Unannotated protein</fullName>
    </submittedName>
</protein>
<evidence type="ECO:0000256" key="2">
    <source>
        <dbReference type="SAM" id="MobiDB-lite"/>
    </source>
</evidence>
<dbReference type="EMBL" id="CAEZUP010000014">
    <property type="protein sequence ID" value="CAB4602690.1"/>
    <property type="molecule type" value="Genomic_DNA"/>
</dbReference>
<dbReference type="Pfam" id="PF25023">
    <property type="entry name" value="TEN_YD-shell"/>
    <property type="match status" value="1"/>
</dbReference>
<keyword evidence="3" id="KW-1133">Transmembrane helix</keyword>
<feature type="compositionally biased region" description="Polar residues" evidence="2">
    <location>
        <begin position="797"/>
        <end position="810"/>
    </location>
</feature>
<reference evidence="5" key="1">
    <citation type="submission" date="2020-05" db="EMBL/GenBank/DDBJ databases">
        <authorList>
            <person name="Chiriac C."/>
            <person name="Salcher M."/>
            <person name="Ghai R."/>
            <person name="Kavagutti S V."/>
        </authorList>
    </citation>
    <scope>NUCLEOTIDE SEQUENCE</scope>
</reference>
<evidence type="ECO:0000259" key="4">
    <source>
        <dbReference type="Pfam" id="PF25023"/>
    </source>
</evidence>
<name>A0A6J6GR16_9ZZZZ</name>
<feature type="transmembrane region" description="Helical" evidence="3">
    <location>
        <begin position="1336"/>
        <end position="1357"/>
    </location>
</feature>
<keyword evidence="3" id="KW-0472">Membrane</keyword>
<keyword evidence="1" id="KW-0677">Repeat</keyword>
<dbReference type="InterPro" id="IPR056823">
    <property type="entry name" value="TEN-like_YD-shell"/>
</dbReference>
<feature type="domain" description="Teneurin-like YD-shell" evidence="4">
    <location>
        <begin position="974"/>
        <end position="1148"/>
    </location>
</feature>
<accession>A0A6J6GR16</accession>
<dbReference type="InterPro" id="IPR022385">
    <property type="entry name" value="Rhs_assc_core"/>
</dbReference>
<organism evidence="5">
    <name type="scientific">freshwater metagenome</name>
    <dbReference type="NCBI Taxonomy" id="449393"/>
    <lineage>
        <taxon>unclassified sequences</taxon>
        <taxon>metagenomes</taxon>
        <taxon>ecological metagenomes</taxon>
    </lineage>
</organism>
<dbReference type="NCBIfam" id="TIGR03696">
    <property type="entry name" value="Rhs_assc_core"/>
    <property type="match status" value="1"/>
</dbReference>
<dbReference type="Gene3D" id="2.180.10.10">
    <property type="entry name" value="RHS repeat-associated core"/>
    <property type="match status" value="1"/>
</dbReference>
<gene>
    <name evidence="5" type="ORF">UFOPK1835_00534</name>
</gene>
<evidence type="ECO:0000313" key="5">
    <source>
        <dbReference type="EMBL" id="CAB4602690.1"/>
    </source>
</evidence>
<sequence length="1501" mass="155103">MMRRSALLFTAVGLSIALLAGACSSTPSADRSAAGSAGDPTALGPLPASSGGGQLVPAYYGTEITPSTWVSTSLSPTLVVPGGTGAWTFTLDDLSGGTGDFPSRSYTETGSSSRIPVAAGLLQGRTYVWTATGGDRQQVGGTFMVDVQMGDSQETDSVGGLTVNLSSGEASYSWSSHAMSAVAGKVGFGLAYQGSNTEDPGVPAGWSLQVASSSQYQRIRFNGDKSLSLVADNGLISTYREGVAGSFVPVQLSGGTLNTNGLSPVLIRDGQGNYTVTTKDSTSVFKPSADGKYAELVSVNAGDKPVLAQESTNGRVTSISDPVSGRKVELIYGGGSCPKAATGFVAAPKDMICGAKFWDGSTSAVSYVQTASGKPSIGRIADFPEAGGSGALVTDFAYDDVGHIAALRSPLVASAAASNVVGADDAQFWTAVKYDAEGKVVSVTESAASAGDVRCTRSYSYESYTYTTASDSCFGAQVASVLFDPTTFFPLVTTNSAGQEARRVWDLPSGQLLQEQDYNGLLTTRRYEGGQLVETRGPTKGSIAESQASIRQYDKSFASAPEGVDMKGLDITYWPSTSDLGVNGVQELGPRLDGQAVGALTVNWDSSPAGNDGAWAAVMTGGLQIDTAGTYSFKSNNSTARLRVNNILCADGGCLDLRLEPGSQAIRIDVATESAQASMDLVWSGPDAGAGERAIPVDRLRPQYGYASTTKVIDPTVQNANVESISNTSYDNPATGLVSSRTTQAGAKTTLTYEAGKNGKGGWGRQVSSISPGGNSYTYTYWGDRESAKPSCPGAASANQGGAAKTTTSPGPDGGAGPSTTQWIDNAGRTAALSLSDGGTMCTSYDSAGRAVKVELLGMGQPMVETTDYAVDGNPLVTMQTSTVGSDVSTTRVEVDLLGRAVRAIDRFGIESLTTYDARTGEAATITTIAPGSAPTVVSNTYDQRGWLRSVAVDGRTVASPVMNYDGTAASIAYGNGVSATNGYDPSNRLNSVSWAGSGGQAWANTLQISSANNVSGTSFTAGGKSSSFVFTHDVGNHLSKATVSAGLVPTAKEWAYSFDANSNRLTQTVTESGAATADYTYNYDKADRLVATTDPSASAGLEYDARGNATKVGPDSFTYDAFDRLSGATDGVVSIAYQRDISGAIVAKTTTGGPNAGTIRYGLNGMMLDADGRALSQVQGLPGGAVFTRMLGGAGTTRWEFSSIDGDRFFATDDGGTQIGAVQIYDPFGQLLTEPAATDAASPDLGWQGVTGNESQALKTTYVMMGARVYVPALGRFTQLDPKVGGGANGYDYANQDPVNITDPSGESFMDWLPTIVVGIVSMAVSIFATPVAGFMVAAAINAVIGAASYAAIYAWEKYGLKKDTEFSLKQMGISALQSGILGGIGGRTQWTKALKSAKALGAADDAGKLSTMFIAKNAKSLNSAAALLKAGTVEGSVAGETILKAADKTFATKARLDAVTKLFEKSTYKIGQQSSFVRSWKGVDSLYWNYAFKGIGAVG</sequence>
<feature type="region of interest" description="Disordered" evidence="2">
    <location>
        <begin position="788"/>
        <end position="820"/>
    </location>
</feature>
<proteinExistence type="predicted"/>
<evidence type="ECO:0000256" key="3">
    <source>
        <dbReference type="SAM" id="Phobius"/>
    </source>
</evidence>